<dbReference type="FunFam" id="3.40.390.10:FF:000001">
    <property type="entry name" value="A disintegrin and metalloproteinase with thrombospondin motifs 1"/>
    <property type="match status" value="1"/>
</dbReference>
<keyword evidence="6 16" id="KW-0479">Metal-binding</keyword>
<feature type="disulfide bond" evidence="17">
    <location>
        <begin position="228"/>
        <end position="281"/>
    </location>
</feature>
<dbReference type="InterPro" id="IPR012314">
    <property type="entry name" value="Pept_M12B_GON-ADAMTSs"/>
</dbReference>
<feature type="active site" evidence="15 18">
    <location>
        <position position="298"/>
    </location>
</feature>
<protein>
    <submittedName>
        <fullName evidence="22">A disintegrin and metalloproteinase with thrombospondin motifs 9-like protein</fullName>
    </submittedName>
</protein>
<feature type="binding site" evidence="16 18">
    <location>
        <position position="297"/>
    </location>
    <ligand>
        <name>Zn(2+)</name>
        <dbReference type="ChEBI" id="CHEBI:29105"/>
        <note>catalytic</note>
    </ligand>
</feature>
<feature type="region of interest" description="Disordered" evidence="19">
    <location>
        <begin position="44"/>
        <end position="90"/>
    </location>
</feature>
<feature type="binding site" evidence="16">
    <location>
        <position position="156"/>
    </location>
    <ligand>
        <name>Ca(2+)</name>
        <dbReference type="ChEBI" id="CHEBI:29108"/>
        <label>1</label>
    </ligand>
</feature>
<feature type="compositionally biased region" description="Basic residues" evidence="19">
    <location>
        <begin position="48"/>
        <end position="57"/>
    </location>
</feature>
<dbReference type="GO" id="GO:0030198">
    <property type="term" value="P:extracellular matrix organization"/>
    <property type="evidence" value="ECO:0007669"/>
    <property type="project" value="InterPro"/>
</dbReference>
<evidence type="ECO:0000256" key="5">
    <source>
        <dbReference type="ARBA" id="ARBA00022685"/>
    </source>
</evidence>
<dbReference type="EMBL" id="BRZM01000311">
    <property type="protein sequence ID" value="GLD69929.1"/>
    <property type="molecule type" value="Genomic_DNA"/>
</dbReference>
<keyword evidence="10 16" id="KW-0862">Zinc</keyword>
<dbReference type="PRINTS" id="PR01857">
    <property type="entry name" value="ADAMTSFAMILY"/>
</dbReference>
<evidence type="ECO:0000256" key="2">
    <source>
        <dbReference type="ARBA" id="ARBA00022525"/>
    </source>
</evidence>
<keyword evidence="2" id="KW-0964">Secreted</keyword>
<dbReference type="InterPro" id="IPR024079">
    <property type="entry name" value="MetalloPept_cat_dom_sf"/>
</dbReference>
<evidence type="ECO:0000259" key="20">
    <source>
        <dbReference type="PROSITE" id="PS50215"/>
    </source>
</evidence>
<dbReference type="Pfam" id="PF05986">
    <property type="entry name" value="ADAMTS_spacer1"/>
    <property type="match status" value="1"/>
</dbReference>
<evidence type="ECO:0000256" key="13">
    <source>
        <dbReference type="ARBA" id="ARBA00023157"/>
    </source>
</evidence>
<dbReference type="Proteomes" id="UP001279410">
    <property type="component" value="Unassembled WGS sequence"/>
</dbReference>
<reference evidence="22" key="1">
    <citation type="submission" date="2022-08" db="EMBL/GenBank/DDBJ databases">
        <title>Genome sequencing of akame (Lates japonicus).</title>
        <authorList>
            <person name="Hashiguchi Y."/>
            <person name="Takahashi H."/>
        </authorList>
    </citation>
    <scope>NUCLEOTIDE SEQUENCE</scope>
    <source>
        <strain evidence="22">Kochi</strain>
    </source>
</reference>
<keyword evidence="8" id="KW-0677">Repeat</keyword>
<dbReference type="PROSITE" id="PS51046">
    <property type="entry name" value="GON"/>
    <property type="match status" value="1"/>
</dbReference>
<dbReference type="PROSITE" id="PS50092">
    <property type="entry name" value="TSP1"/>
    <property type="match status" value="13"/>
</dbReference>
<keyword evidence="13 17" id="KW-1015">Disulfide bond</keyword>
<feature type="compositionally biased region" description="Basic residues" evidence="19">
    <location>
        <begin position="73"/>
        <end position="86"/>
    </location>
</feature>
<feature type="disulfide bond" evidence="17">
    <location>
        <begin position="257"/>
        <end position="263"/>
    </location>
</feature>
<evidence type="ECO:0000259" key="21">
    <source>
        <dbReference type="PROSITE" id="PS51046"/>
    </source>
</evidence>
<dbReference type="FunFam" id="2.20.100.10:FF:000010">
    <property type="entry name" value="ADAM metallopeptidase with thrombospondin type 1 motif 9"/>
    <property type="match status" value="1"/>
</dbReference>
<comment type="caution">
    <text evidence="22">The sequence shown here is derived from an EMBL/GenBank/DDBJ whole genome shotgun (WGS) entry which is preliminary data.</text>
</comment>
<dbReference type="CDD" id="cd04273">
    <property type="entry name" value="ZnMc_ADAMTS_like"/>
    <property type="match status" value="1"/>
</dbReference>
<keyword evidence="11 22" id="KW-0482">Metalloprotease</keyword>
<dbReference type="InterPro" id="IPR013273">
    <property type="entry name" value="ADAMTS/ADAMTS-like"/>
</dbReference>
<keyword evidence="14" id="KW-0325">Glycoprotein</keyword>
<evidence type="ECO:0000256" key="4">
    <source>
        <dbReference type="ARBA" id="ARBA00022670"/>
    </source>
</evidence>
<dbReference type="Pfam" id="PF08685">
    <property type="entry name" value="GON"/>
    <property type="match status" value="1"/>
</dbReference>
<feature type="binding site" evidence="16">
    <location>
        <position position="246"/>
    </location>
    <ligand>
        <name>Ca(2+)</name>
        <dbReference type="ChEBI" id="CHEBI:29108"/>
        <label>1</label>
    </ligand>
</feature>
<dbReference type="FunFam" id="2.60.120.830:FF:000001">
    <property type="entry name" value="A disintegrin and metalloproteinase with thrombospondin motifs 1"/>
    <property type="match status" value="1"/>
</dbReference>
<dbReference type="GO" id="GO:0004222">
    <property type="term" value="F:metalloendopeptidase activity"/>
    <property type="evidence" value="ECO:0007669"/>
    <property type="project" value="InterPro"/>
</dbReference>
<feature type="compositionally biased region" description="Low complexity" evidence="19">
    <location>
        <begin position="123"/>
        <end position="136"/>
    </location>
</feature>
<dbReference type="PROSITE" id="PS50215">
    <property type="entry name" value="ADAM_MEPRO"/>
    <property type="match status" value="1"/>
</dbReference>
<dbReference type="SMART" id="SM00209">
    <property type="entry name" value="TSP1"/>
    <property type="match status" value="13"/>
</dbReference>
<evidence type="ECO:0000256" key="6">
    <source>
        <dbReference type="ARBA" id="ARBA00022723"/>
    </source>
</evidence>
<dbReference type="FunFam" id="2.20.100.10:FF:000005">
    <property type="entry name" value="ADAM metallopeptidase with thrombospondin type 1 motif 9"/>
    <property type="match status" value="8"/>
</dbReference>
<evidence type="ECO:0000256" key="18">
    <source>
        <dbReference type="PROSITE-ProRule" id="PRU00276"/>
    </source>
</evidence>
<dbReference type="InterPro" id="IPR001590">
    <property type="entry name" value="Peptidase_M12B"/>
</dbReference>
<feature type="binding site" evidence="16">
    <location>
        <position position="239"/>
    </location>
    <ligand>
        <name>Ca(2+)</name>
        <dbReference type="ChEBI" id="CHEBI:29108"/>
        <label>2</label>
    </ligand>
</feature>
<dbReference type="SUPFAM" id="SSF82895">
    <property type="entry name" value="TSP-1 type 1 repeat"/>
    <property type="match status" value="13"/>
</dbReference>
<comment type="cofactor">
    <cofactor evidence="16">
        <name>Zn(2+)</name>
        <dbReference type="ChEBI" id="CHEBI:29105"/>
    </cofactor>
    <text evidence="16">Binds 1 zinc ion per subunit.</text>
</comment>
<feature type="binding site" evidence="16">
    <location>
        <position position="239"/>
    </location>
    <ligand>
        <name>Ca(2+)</name>
        <dbReference type="ChEBI" id="CHEBI:29108"/>
        <label>1</label>
    </ligand>
</feature>
<keyword evidence="12" id="KW-0865">Zymogen</keyword>
<name>A0AAD3RGV6_LATJO</name>
<evidence type="ECO:0000256" key="8">
    <source>
        <dbReference type="ARBA" id="ARBA00022737"/>
    </source>
</evidence>
<evidence type="ECO:0000256" key="14">
    <source>
        <dbReference type="ARBA" id="ARBA00023180"/>
    </source>
</evidence>
<dbReference type="InterPro" id="IPR036383">
    <property type="entry name" value="TSP1_rpt_sf"/>
</dbReference>
<dbReference type="Gene3D" id="2.60.120.830">
    <property type="match status" value="1"/>
</dbReference>
<dbReference type="Gene3D" id="2.20.100.10">
    <property type="entry name" value="Thrombospondin type-1 (TSP1) repeat"/>
    <property type="match status" value="12"/>
</dbReference>
<evidence type="ECO:0000256" key="9">
    <source>
        <dbReference type="ARBA" id="ARBA00022801"/>
    </source>
</evidence>
<dbReference type="PANTHER" id="PTHR13723:SF33">
    <property type="entry name" value="A DISINTEGRIN AND METALLOPROTEINASE WITH THROMBOSPONDIN MOTIFS 9"/>
    <property type="match status" value="1"/>
</dbReference>
<evidence type="ECO:0000256" key="10">
    <source>
        <dbReference type="ARBA" id="ARBA00022833"/>
    </source>
</evidence>
<keyword evidence="3" id="KW-0272">Extracellular matrix</keyword>
<dbReference type="GO" id="GO:0031012">
    <property type="term" value="C:extracellular matrix"/>
    <property type="evidence" value="ECO:0007669"/>
    <property type="project" value="TreeGrafter"/>
</dbReference>
<sequence>MHKQEHATWSSVCASGLLGTFRSPEGEYFVEPLHSYQGEHYEEEHTKPHIVYRKSTPKKQTSGEDSAYDTSGHKHRHKRHKPKRRAVAGVTTVSNAAPVVSAGIFSDVESLSSGLASNALLRSESSASARPSNDSSGDSGPHRRSKRFLSYPRFVEVMLVADSKMVEHHGSNLQHYILTLMSIVSSIYKDPSIGNLIHIVIVKLVIINNELDGPVISFNAQTTLKNFCIWQQSQNILDDNHHSHHDTAILITRQDICRARDKCDTLGLAELGTVCDPYRSCSISEDNGLSTAFTIAHELGHVFNMPHDDSNKCKEDGVKIQQHVMAPTLNYNTNPWMWSKCSRKYITEFLELSVEGCGALVQRVPSRDAGPSTCRGQMALTAPLEREEQCAAFDGRHFNINGLPPNVRWVPKYSGILMKDRCKLFCRVAGSTAYYQLRDRVIDGTPCGPDTNDICVQGLCRQAGCDHVLNSKARRDKCGVCGGDNSSCKTVAGTFNIVRYGYNEVVRIPSGATNIDVRQHSYSGKPEDDNYLAISNSRGEFLLNGEFVVSMFKREIKVGNAVIEYSGSDHVIERINCTDRIEEEIIVQVLSVGNLYNPDVRYSFNIPIEDKPQQFFWDAYGPWQECSRLCQGERKRKILCSRESDRVVVSDQRCHGTARPAVITEPCNTECELRWHVARKSECTAQCGLGYRTLEIYCAKISRSDGKTQKVDDRYCSGQRKPDDKEGCHGDCNPGGWEYSPWSECSKSCGGGTRRRGAVCRKAAEAGGDESKCSQRDKLTVQPCNEFLCPQWKTGDWSECLVTCGKGYKHRQTWCQFGEDRLDDRFCGSSKPESVQTCQQQECASWQVGPWGQCTTSCGPGYQMRAVKCVVGSYGAVMDDTECNAATRPTDTQDCELAQCPSSHPVPPGTKVPSHQGHKTQWRFGSWTQCTASCGKGTRMRYVSCRDNQGGVAEESACAHLPKPPAREVCSAVACGQWKVLEWTVCSVTCGQGKTTRQVLCVINDQEVNASECDPDDRPTTEQDCAMSQCPSRSSDSRSLPSSPNAGGRNNLPRSQSHQWRTGPWGACSSTCAGGFQRRVVVCQDENGYPANSCEDRTRPNEQRSCESGPCPQWIYGNWGECTKPCGGGIKTRLVVCQRPNGERFNDLSCEIHDKPPDREQCNTQPCPSSPHWSTDPWSSCSASCGRGFKSRKVSCVTGSGRPVPEENCQHLSPKPSTQKRCRGGRCPKWKTGNWGECSASCGDGVQRREVFCQVGDRRSPLETGCSQRSRPPSSQSCRVADCPSRYRWKEGDWQACSKSCGSGHRQRALQCVDHNQQEVHEMYCVNQIRPPDIESCNTHVCEFIWITGEWTECSASCGRGYRQRLISCSEVHVENDNYEYDHQSLSNCPGTPPESYMPCNLDPCPPPQEWRVGIWGPCSASCGDGVMERTVQCVSADGQESNRCSLDAEPEARKVCRNPSCHLPSSCLEVQSMNGPLPDSEHFLSIQGKALKVYCAGMQTETPQEYITLMMGEGENFSEIFGFRLNDPTQCPANGSRREDCDCRRDYTAAGMTTFSKVRLDISKMNIITTDWLFAFTREGKNIPFATAGDCYSATHCPQGRFRINLSGTGFKVAEDTLWISQGNYAVADVRKSQSACKSGIDLIPSNSIYSHSSRPSSSGARRVNTSLLFGATANFELRPVLNMTSFPPTCV</sequence>
<evidence type="ECO:0000313" key="22">
    <source>
        <dbReference type="EMBL" id="GLD69929.1"/>
    </source>
</evidence>
<keyword evidence="7" id="KW-0732">Signal</keyword>
<feature type="region of interest" description="Disordered" evidence="19">
    <location>
        <begin position="1011"/>
        <end position="1062"/>
    </location>
</feature>
<comment type="subcellular location">
    <subcellularLocation>
        <location evidence="1">Secreted</location>
        <location evidence="1">Extracellular space</location>
        <location evidence="1">Extracellular matrix</location>
    </subcellularLocation>
</comment>
<feature type="domain" description="GON" evidence="21">
    <location>
        <begin position="1464"/>
        <end position="1668"/>
    </location>
</feature>
<evidence type="ECO:0000256" key="1">
    <source>
        <dbReference type="ARBA" id="ARBA00004498"/>
    </source>
</evidence>
<dbReference type="Pfam" id="PF01421">
    <property type="entry name" value="Reprolysin"/>
    <property type="match status" value="1"/>
</dbReference>
<feature type="region of interest" description="Disordered" evidence="19">
    <location>
        <begin position="123"/>
        <end position="144"/>
    </location>
</feature>
<dbReference type="InterPro" id="IPR010294">
    <property type="entry name" value="ADAMTS_spacer1"/>
</dbReference>
<evidence type="ECO:0000256" key="15">
    <source>
        <dbReference type="PIRSR" id="PIRSR613273-1"/>
    </source>
</evidence>
<evidence type="ECO:0000256" key="12">
    <source>
        <dbReference type="ARBA" id="ARBA00023145"/>
    </source>
</evidence>
<evidence type="ECO:0000256" key="3">
    <source>
        <dbReference type="ARBA" id="ARBA00022530"/>
    </source>
</evidence>
<proteinExistence type="predicted"/>
<feature type="binding site" evidence="16 18">
    <location>
        <position position="301"/>
    </location>
    <ligand>
        <name>Zn(2+)</name>
        <dbReference type="ChEBI" id="CHEBI:29105"/>
        <note>catalytic</note>
    </ligand>
</feature>
<feature type="compositionally biased region" description="Low complexity" evidence="19">
    <location>
        <begin position="1031"/>
        <end position="1044"/>
    </location>
</feature>
<keyword evidence="16" id="KW-0106">Calcium</keyword>
<comment type="caution">
    <text evidence="18">Lacks conserved residue(s) required for the propagation of feature annotation.</text>
</comment>
<dbReference type="InterPro" id="IPR050439">
    <property type="entry name" value="ADAMTS_ADAMTS-like"/>
</dbReference>
<gene>
    <name evidence="22" type="ORF">AKAME5_002124600</name>
</gene>
<evidence type="ECO:0000256" key="17">
    <source>
        <dbReference type="PIRSR" id="PIRSR613273-3"/>
    </source>
</evidence>
<dbReference type="SUPFAM" id="SSF55486">
    <property type="entry name" value="Metalloproteases ('zincins'), catalytic domain"/>
    <property type="match status" value="1"/>
</dbReference>
<dbReference type="Gene3D" id="3.40.390.10">
    <property type="entry name" value="Collagenase (Catalytic Domain)"/>
    <property type="match status" value="1"/>
</dbReference>
<keyword evidence="4" id="KW-0645">Protease</keyword>
<feature type="disulfide bond" evidence="17">
    <location>
        <begin position="313"/>
        <end position="341"/>
    </location>
</feature>
<evidence type="ECO:0000256" key="11">
    <source>
        <dbReference type="ARBA" id="ARBA00023049"/>
    </source>
</evidence>
<feature type="binding site" evidence="16 18">
    <location>
        <position position="307"/>
    </location>
    <ligand>
        <name>Zn(2+)</name>
        <dbReference type="ChEBI" id="CHEBI:29105"/>
        <note>catalytic</note>
    </ligand>
</feature>
<evidence type="ECO:0000256" key="16">
    <source>
        <dbReference type="PIRSR" id="PIRSR613273-2"/>
    </source>
</evidence>
<dbReference type="GO" id="GO:0006508">
    <property type="term" value="P:proteolysis"/>
    <property type="evidence" value="ECO:0007669"/>
    <property type="project" value="UniProtKB-KW"/>
</dbReference>
<keyword evidence="9" id="KW-0378">Hydrolase</keyword>
<dbReference type="Pfam" id="PF19030">
    <property type="entry name" value="TSP1_ADAMTS"/>
    <property type="match status" value="13"/>
</dbReference>
<dbReference type="InterPro" id="IPR000884">
    <property type="entry name" value="TSP1_rpt"/>
</dbReference>
<feature type="binding site" evidence="16">
    <location>
        <position position="156"/>
    </location>
    <ligand>
        <name>Ca(2+)</name>
        <dbReference type="ChEBI" id="CHEBI:29108"/>
        <label>2</label>
    </ligand>
</feature>
<organism evidence="22 23">
    <name type="scientific">Lates japonicus</name>
    <name type="common">Japanese lates</name>
    <dbReference type="NCBI Taxonomy" id="270547"/>
    <lineage>
        <taxon>Eukaryota</taxon>
        <taxon>Metazoa</taxon>
        <taxon>Chordata</taxon>
        <taxon>Craniata</taxon>
        <taxon>Vertebrata</taxon>
        <taxon>Euteleostomi</taxon>
        <taxon>Actinopterygii</taxon>
        <taxon>Neopterygii</taxon>
        <taxon>Teleostei</taxon>
        <taxon>Neoteleostei</taxon>
        <taxon>Acanthomorphata</taxon>
        <taxon>Carangaria</taxon>
        <taxon>Carangaria incertae sedis</taxon>
        <taxon>Centropomidae</taxon>
        <taxon>Lates</taxon>
    </lineage>
</organism>
<dbReference type="GO" id="GO:0008270">
    <property type="term" value="F:zinc ion binding"/>
    <property type="evidence" value="ECO:0007669"/>
    <property type="project" value="InterPro"/>
</dbReference>
<evidence type="ECO:0000256" key="19">
    <source>
        <dbReference type="SAM" id="MobiDB-lite"/>
    </source>
</evidence>
<feature type="domain" description="Peptidase M12B" evidence="20">
    <location>
        <begin position="153"/>
        <end position="357"/>
    </location>
</feature>
<evidence type="ECO:0000313" key="23">
    <source>
        <dbReference type="Proteomes" id="UP001279410"/>
    </source>
</evidence>
<keyword evidence="23" id="KW-1185">Reference proteome</keyword>
<dbReference type="PANTHER" id="PTHR13723">
    <property type="entry name" value="ADAMTS A DISINTEGRIN AND METALLOPROTEASE WITH THROMBOSPONDIN MOTIFS PROTEASE"/>
    <property type="match status" value="1"/>
</dbReference>
<evidence type="ECO:0000256" key="7">
    <source>
        <dbReference type="ARBA" id="ARBA00022729"/>
    </source>
</evidence>
<keyword evidence="5" id="KW-0165">Cleavage on pair of basic residues</keyword>
<accession>A0AAD3RGV6</accession>